<evidence type="ECO:0000313" key="1">
    <source>
        <dbReference type="EMBL" id="AVW90984.1"/>
    </source>
</evidence>
<sequence length="151" mass="16928">MATGFPFRSFGGHSVADLEKVTFTLGRWSEDAADDLRRIADVTERDLKIYRDAVSIGRFQLWEIHEEGRRVGTLIWSVLKEPDGVTFVINAAAVKGPTKSDVTAAITTAFVDFARASGARSVLAWTEREGLMRKLERQHGARRKYVMEVTL</sequence>
<proteinExistence type="predicted"/>
<dbReference type="KEGG" id="cbak:DA792_07710"/>
<dbReference type="Proteomes" id="UP000241447">
    <property type="component" value="Chromosome"/>
</dbReference>
<reference evidence="1 2" key="1">
    <citation type="submission" date="2018-03" db="EMBL/GenBank/DDBJ databases">
        <title>The Complete Genome of Celeribacter baekdonensis strain LH4, a Thiosulfate-Oxidizing Alphaproteobacterium Isolated from Gulf of Mexico Continental Slope Sediments.</title>
        <authorList>
            <person name="Flood B.E."/>
            <person name="Bailey J.V."/>
            <person name="Leprich D."/>
        </authorList>
    </citation>
    <scope>NUCLEOTIDE SEQUENCE [LARGE SCALE GENOMIC DNA]</scope>
    <source>
        <strain evidence="1 2">LH4</strain>
    </source>
</reference>
<evidence type="ECO:0008006" key="3">
    <source>
        <dbReference type="Google" id="ProtNLM"/>
    </source>
</evidence>
<gene>
    <name evidence="1" type="ORF">DA792_07710</name>
</gene>
<protein>
    <recommendedName>
        <fullName evidence="3">N-acetyltransferase domain-containing protein</fullName>
    </recommendedName>
</protein>
<evidence type="ECO:0000313" key="2">
    <source>
        <dbReference type="Proteomes" id="UP000241447"/>
    </source>
</evidence>
<accession>A0A2R4M1A8</accession>
<organism evidence="1 2">
    <name type="scientific">Celeribacter baekdonensis</name>
    <dbReference type="NCBI Taxonomy" id="875171"/>
    <lineage>
        <taxon>Bacteria</taxon>
        <taxon>Pseudomonadati</taxon>
        <taxon>Pseudomonadota</taxon>
        <taxon>Alphaproteobacteria</taxon>
        <taxon>Rhodobacterales</taxon>
        <taxon>Roseobacteraceae</taxon>
        <taxon>Celeribacter</taxon>
    </lineage>
</organism>
<dbReference type="AlphaFoldDB" id="A0A2R4M1A8"/>
<name>A0A2R4M1A8_9RHOB</name>
<dbReference type="EMBL" id="CP028475">
    <property type="protein sequence ID" value="AVW90984.1"/>
    <property type="molecule type" value="Genomic_DNA"/>
</dbReference>